<gene>
    <name evidence="1" type="ORF">E1301_Tti003088</name>
</gene>
<accession>A0A5A9PSR6</accession>
<dbReference type="AlphaFoldDB" id="A0A5A9PSR6"/>
<comment type="caution">
    <text evidence="1">The sequence shown here is derived from an EMBL/GenBank/DDBJ whole genome shotgun (WGS) entry which is preliminary data.</text>
</comment>
<reference evidence="1 2" key="1">
    <citation type="journal article" date="2019" name="Mol. Ecol. Resour.">
        <title>Chromosome-level genome assembly of Triplophysa tibetana, a fish adapted to the harsh high-altitude environment of the Tibetan Plateau.</title>
        <authorList>
            <person name="Yang X."/>
            <person name="Liu H."/>
            <person name="Ma Z."/>
            <person name="Zou Y."/>
            <person name="Zou M."/>
            <person name="Mao Y."/>
            <person name="Li X."/>
            <person name="Wang H."/>
            <person name="Chen T."/>
            <person name="Wang W."/>
            <person name="Yang R."/>
        </authorList>
    </citation>
    <scope>NUCLEOTIDE SEQUENCE [LARGE SCALE GENOMIC DNA]</scope>
    <source>
        <strain evidence="1">TTIB1903HZAU</strain>
        <tissue evidence="1">Muscle</tissue>
    </source>
</reference>
<protein>
    <submittedName>
        <fullName evidence="1">Uncharacterized protein</fullName>
    </submittedName>
</protein>
<proteinExistence type="predicted"/>
<name>A0A5A9PSR6_9TELE</name>
<dbReference type="Proteomes" id="UP000324632">
    <property type="component" value="Chromosome 3"/>
</dbReference>
<dbReference type="EMBL" id="SOYY01000003">
    <property type="protein sequence ID" value="KAA0723797.1"/>
    <property type="molecule type" value="Genomic_DNA"/>
</dbReference>
<evidence type="ECO:0000313" key="2">
    <source>
        <dbReference type="Proteomes" id="UP000324632"/>
    </source>
</evidence>
<sequence length="126" mass="13470">MDTNYKISPLSGDIVQALPHSPEVNDSRSLSPVHLLLSVLHVDYGDIAIETSAAHSVVKTVSFFVLLHTGVWSNDTTGITDLRPLTAEDWKTTAKILMSTPGLNNGVGCMLGFPSIAASDDGTYSR</sequence>
<evidence type="ECO:0000313" key="1">
    <source>
        <dbReference type="EMBL" id="KAA0723797.1"/>
    </source>
</evidence>
<organism evidence="1 2">
    <name type="scientific">Triplophysa tibetana</name>
    <dbReference type="NCBI Taxonomy" id="1572043"/>
    <lineage>
        <taxon>Eukaryota</taxon>
        <taxon>Metazoa</taxon>
        <taxon>Chordata</taxon>
        <taxon>Craniata</taxon>
        <taxon>Vertebrata</taxon>
        <taxon>Euteleostomi</taxon>
        <taxon>Actinopterygii</taxon>
        <taxon>Neopterygii</taxon>
        <taxon>Teleostei</taxon>
        <taxon>Ostariophysi</taxon>
        <taxon>Cypriniformes</taxon>
        <taxon>Nemacheilidae</taxon>
        <taxon>Triplophysa</taxon>
    </lineage>
</organism>
<keyword evidence="2" id="KW-1185">Reference proteome</keyword>